<sequence length="165" mass="16921">MTTSLDRRLAAVLALPLALTLAGCADREGGPQEGTDVPASERPAEPTPEPATTPPTPAAPTPAASSGRPPLSATDLPTLRPPTGPPRHPTDQLKPNVLAGRISHGGGGPCYTLVTDDGQEHGLYGRDKGTWPAGTWVRVTVGPAPEGVECGPGRPLGLLRIERVA</sequence>
<feature type="chain" id="PRO_5039289043" description="Secreted protein" evidence="2">
    <location>
        <begin position="26"/>
        <end position="165"/>
    </location>
</feature>
<name>A0A1C5IM11_9ACTN</name>
<dbReference type="STRING" id="745366.GA0070213_106190"/>
<dbReference type="EMBL" id="FMDM01000006">
    <property type="protein sequence ID" value="SCG59370.1"/>
    <property type="molecule type" value="Genomic_DNA"/>
</dbReference>
<evidence type="ECO:0000313" key="4">
    <source>
        <dbReference type="Proteomes" id="UP000199360"/>
    </source>
</evidence>
<protein>
    <recommendedName>
        <fullName evidence="5">Secreted protein</fullName>
    </recommendedName>
</protein>
<evidence type="ECO:0000313" key="3">
    <source>
        <dbReference type="EMBL" id="SCG59370.1"/>
    </source>
</evidence>
<evidence type="ECO:0000256" key="1">
    <source>
        <dbReference type="SAM" id="MobiDB-lite"/>
    </source>
</evidence>
<evidence type="ECO:0008006" key="5">
    <source>
        <dbReference type="Google" id="ProtNLM"/>
    </source>
</evidence>
<keyword evidence="2" id="KW-0732">Signal</keyword>
<feature type="compositionally biased region" description="Low complexity" evidence="1">
    <location>
        <begin position="61"/>
        <end position="78"/>
    </location>
</feature>
<dbReference type="Proteomes" id="UP000199360">
    <property type="component" value="Unassembled WGS sequence"/>
</dbReference>
<reference evidence="4" key="1">
    <citation type="submission" date="2016-06" db="EMBL/GenBank/DDBJ databases">
        <authorList>
            <person name="Varghese N."/>
            <person name="Submissions Spin"/>
        </authorList>
    </citation>
    <scope>NUCLEOTIDE SEQUENCE [LARGE SCALE GENOMIC DNA]</scope>
    <source>
        <strain evidence="4">DSM 45647</strain>
    </source>
</reference>
<dbReference type="AlphaFoldDB" id="A0A1C5IM11"/>
<evidence type="ECO:0000256" key="2">
    <source>
        <dbReference type="SAM" id="SignalP"/>
    </source>
</evidence>
<accession>A0A1C5IM11</accession>
<dbReference type="PROSITE" id="PS51257">
    <property type="entry name" value="PROKAR_LIPOPROTEIN"/>
    <property type="match status" value="1"/>
</dbReference>
<feature type="region of interest" description="Disordered" evidence="1">
    <location>
        <begin position="25"/>
        <end position="102"/>
    </location>
</feature>
<gene>
    <name evidence="3" type="ORF">GA0070213_106190</name>
</gene>
<keyword evidence="4" id="KW-1185">Reference proteome</keyword>
<feature type="compositionally biased region" description="Pro residues" evidence="1">
    <location>
        <begin position="45"/>
        <end position="60"/>
    </location>
</feature>
<proteinExistence type="predicted"/>
<feature type="signal peptide" evidence="2">
    <location>
        <begin position="1"/>
        <end position="25"/>
    </location>
</feature>
<organism evidence="3 4">
    <name type="scientific">Micromonospora humi</name>
    <dbReference type="NCBI Taxonomy" id="745366"/>
    <lineage>
        <taxon>Bacteria</taxon>
        <taxon>Bacillati</taxon>
        <taxon>Actinomycetota</taxon>
        <taxon>Actinomycetes</taxon>
        <taxon>Micromonosporales</taxon>
        <taxon>Micromonosporaceae</taxon>
        <taxon>Micromonospora</taxon>
    </lineage>
</organism>